<dbReference type="Gene3D" id="1.10.340.30">
    <property type="entry name" value="Hypothetical protein, domain 2"/>
    <property type="match status" value="1"/>
</dbReference>
<evidence type="ECO:0000256" key="2">
    <source>
        <dbReference type="ARBA" id="ARBA00012720"/>
    </source>
</evidence>
<feature type="domain" description="HhH-GPD" evidence="10">
    <location>
        <begin position="108"/>
        <end position="272"/>
    </location>
</feature>
<comment type="caution">
    <text evidence="11">The sequence shown here is derived from an EMBL/GenBank/DDBJ whole genome shotgun (WGS) entry which is preliminary data.</text>
</comment>
<dbReference type="Gene3D" id="3.30.310.260">
    <property type="match status" value="1"/>
</dbReference>
<dbReference type="GO" id="GO:0006289">
    <property type="term" value="P:nucleotide-excision repair"/>
    <property type="evidence" value="ECO:0007669"/>
    <property type="project" value="InterPro"/>
</dbReference>
<dbReference type="InterPro" id="IPR023170">
    <property type="entry name" value="HhH_base_excis_C"/>
</dbReference>
<dbReference type="InterPro" id="IPR003265">
    <property type="entry name" value="HhH-GPD_domain"/>
</dbReference>
<protein>
    <recommendedName>
        <fullName evidence="2">DNA-(apurinic or apyrimidinic site) lyase</fullName>
        <ecNumber evidence="2">4.2.99.18</ecNumber>
    </recommendedName>
</protein>
<dbReference type="Pfam" id="PF00730">
    <property type="entry name" value="HhH-GPD"/>
    <property type="match status" value="1"/>
</dbReference>
<dbReference type="SMART" id="SM00478">
    <property type="entry name" value="ENDO3c"/>
    <property type="match status" value="1"/>
</dbReference>
<dbReference type="SUPFAM" id="SSF55945">
    <property type="entry name" value="TATA-box binding protein-like"/>
    <property type="match status" value="1"/>
</dbReference>
<dbReference type="InterPro" id="IPR011257">
    <property type="entry name" value="DNA_glycosylase"/>
</dbReference>
<comment type="catalytic activity">
    <reaction evidence="9">
        <text>2'-deoxyribonucleotide-(2'-deoxyribose 5'-phosphate)-2'-deoxyribonucleotide-DNA = a 3'-end 2'-deoxyribonucleotide-(2,3-dehydro-2,3-deoxyribose 5'-phosphate)-DNA + a 5'-end 5'-phospho-2'-deoxyribonucleoside-DNA + H(+)</text>
        <dbReference type="Rhea" id="RHEA:66592"/>
        <dbReference type="Rhea" id="RHEA-COMP:13180"/>
        <dbReference type="Rhea" id="RHEA-COMP:16897"/>
        <dbReference type="Rhea" id="RHEA-COMP:17067"/>
        <dbReference type="ChEBI" id="CHEBI:15378"/>
        <dbReference type="ChEBI" id="CHEBI:136412"/>
        <dbReference type="ChEBI" id="CHEBI:157695"/>
        <dbReference type="ChEBI" id="CHEBI:167181"/>
        <dbReference type="EC" id="4.2.99.18"/>
    </reaction>
</comment>
<evidence type="ECO:0000256" key="5">
    <source>
        <dbReference type="ARBA" id="ARBA00023204"/>
    </source>
</evidence>
<keyword evidence="7" id="KW-0511">Multifunctional enzyme</keyword>
<keyword evidence="4 11" id="KW-0378">Hydrolase</keyword>
<evidence type="ECO:0000256" key="1">
    <source>
        <dbReference type="ARBA" id="ARBA00010679"/>
    </source>
</evidence>
<dbReference type="InterPro" id="IPR012904">
    <property type="entry name" value="OGG_N"/>
</dbReference>
<dbReference type="GO" id="GO:0006284">
    <property type="term" value="P:base-excision repair"/>
    <property type="evidence" value="ECO:0007669"/>
    <property type="project" value="InterPro"/>
</dbReference>
<evidence type="ECO:0000313" key="12">
    <source>
        <dbReference type="Proteomes" id="UP000028059"/>
    </source>
</evidence>
<dbReference type="PANTHER" id="PTHR10242:SF2">
    <property type="entry name" value="N-GLYCOSYLASE_DNA LYASE"/>
    <property type="match status" value="1"/>
</dbReference>
<dbReference type="EMBL" id="JOKN01000045">
    <property type="protein sequence ID" value="KEQ55927.1"/>
    <property type="molecule type" value="Genomic_DNA"/>
</dbReference>
<dbReference type="AlphaFoldDB" id="A0A081RL54"/>
<name>A0A081RL54_9ARCH</name>
<evidence type="ECO:0000256" key="8">
    <source>
        <dbReference type="ARBA" id="ARBA00023295"/>
    </source>
</evidence>
<keyword evidence="6 11" id="KW-0456">Lyase</keyword>
<dbReference type="Proteomes" id="UP000028059">
    <property type="component" value="Unassembled WGS sequence"/>
</dbReference>
<evidence type="ECO:0000256" key="4">
    <source>
        <dbReference type="ARBA" id="ARBA00022801"/>
    </source>
</evidence>
<dbReference type="SUPFAM" id="SSF48150">
    <property type="entry name" value="DNA-glycosylase"/>
    <property type="match status" value="1"/>
</dbReference>
<dbReference type="Gene3D" id="1.10.1670.10">
    <property type="entry name" value="Helix-hairpin-Helix base-excision DNA repair enzymes (C-terminal)"/>
    <property type="match status" value="1"/>
</dbReference>
<sequence>MKKLLSKMQINQPIDVENSINSGQVFLWRKNKEFWYGVNGQDILQVDKNGKIKSLKNHRTDFFRNKDNFEDIIKSISKDKTVKSAVKKYPGLRIIKQDPFQCLISFIVSSNSNIQKIKTNLENISQKFGEKVEYKNQEFFLFPDAKTLSKVSVNEIKNCGVGYRAKFIKDASRIISSEKITFEDLEPSNYFEAKKKICTIPGIGNKVADCILLFSLDKLESFPLDRWMIRILEKYYSKKFQIDTKTITEKQYDILHEKIVDHFGPYAGYAQQFLFKMERENYQKKWL</sequence>
<dbReference type="EC" id="4.2.99.18" evidence="2"/>
<dbReference type="InterPro" id="IPR052054">
    <property type="entry name" value="Oxidative_DNA_repair_enzyme"/>
</dbReference>
<keyword evidence="3" id="KW-0227">DNA damage</keyword>
<evidence type="ECO:0000256" key="6">
    <source>
        <dbReference type="ARBA" id="ARBA00023239"/>
    </source>
</evidence>
<dbReference type="GO" id="GO:0008534">
    <property type="term" value="F:oxidized purine nucleobase lesion DNA N-glycosylase activity"/>
    <property type="evidence" value="ECO:0007669"/>
    <property type="project" value="InterPro"/>
</dbReference>
<dbReference type="PANTHER" id="PTHR10242">
    <property type="entry name" value="8-OXOGUANINE DNA GLYCOSYLASE"/>
    <property type="match status" value="1"/>
</dbReference>
<evidence type="ECO:0000313" key="11">
    <source>
        <dbReference type="EMBL" id="KEQ55927.1"/>
    </source>
</evidence>
<evidence type="ECO:0000259" key="10">
    <source>
        <dbReference type="SMART" id="SM00478"/>
    </source>
</evidence>
<evidence type="ECO:0000256" key="9">
    <source>
        <dbReference type="ARBA" id="ARBA00044632"/>
    </source>
</evidence>
<gene>
    <name evidence="11" type="ORF">AAA799N04_01663</name>
</gene>
<evidence type="ECO:0000256" key="7">
    <source>
        <dbReference type="ARBA" id="ARBA00023268"/>
    </source>
</evidence>
<dbReference type="GO" id="GO:0003684">
    <property type="term" value="F:damaged DNA binding"/>
    <property type="evidence" value="ECO:0007669"/>
    <property type="project" value="InterPro"/>
</dbReference>
<evidence type="ECO:0000256" key="3">
    <source>
        <dbReference type="ARBA" id="ARBA00022763"/>
    </source>
</evidence>
<dbReference type="PATRIC" id="fig|1502293.3.peg.1537"/>
<dbReference type="Pfam" id="PF07934">
    <property type="entry name" value="OGG_N"/>
    <property type="match status" value="1"/>
</dbReference>
<dbReference type="GO" id="GO:0140078">
    <property type="term" value="F:class I DNA-(apurinic or apyrimidinic site) endonuclease activity"/>
    <property type="evidence" value="ECO:0007669"/>
    <property type="project" value="UniProtKB-EC"/>
</dbReference>
<accession>A0A081RL54</accession>
<keyword evidence="5" id="KW-0234">DNA repair</keyword>
<keyword evidence="8 11" id="KW-0326">Glycosidase</keyword>
<comment type="similarity">
    <text evidence="1">Belongs to the type-1 OGG1 family.</text>
</comment>
<dbReference type="CDD" id="cd00056">
    <property type="entry name" value="ENDO3c"/>
    <property type="match status" value="1"/>
</dbReference>
<proteinExistence type="inferred from homology"/>
<keyword evidence="12" id="KW-1185">Reference proteome</keyword>
<reference evidence="11 12" key="1">
    <citation type="submission" date="2014-06" db="EMBL/GenBank/DDBJ databases">
        <authorList>
            <person name="Ngugi D.K."/>
            <person name="Blom J."/>
            <person name="Alam I."/>
            <person name="Rashid M."/>
            <person name="Ba Alawi W."/>
            <person name="Zhang G."/>
            <person name="Hikmawan T."/>
            <person name="Guan Y."/>
            <person name="Antunes A."/>
            <person name="Siam R."/>
            <person name="ElDorry H."/>
            <person name="Bajic V."/>
            <person name="Stingl U."/>
        </authorList>
    </citation>
    <scope>NUCLEOTIDE SEQUENCE [LARGE SCALE GENOMIC DNA]</scope>
    <source>
        <strain evidence="11">SCGC AAA799-N04</strain>
    </source>
</reference>
<organism evidence="11 12">
    <name type="scientific">Marine Group I thaumarchaeote SCGC AAA799-N04</name>
    <dbReference type="NCBI Taxonomy" id="1502293"/>
    <lineage>
        <taxon>Archaea</taxon>
        <taxon>Nitrososphaerota</taxon>
        <taxon>Marine Group I</taxon>
    </lineage>
</organism>